<proteinExistence type="predicted"/>
<dbReference type="EMBL" id="JAUTXU010000132">
    <property type="protein sequence ID" value="KAK3705110.1"/>
    <property type="molecule type" value="Genomic_DNA"/>
</dbReference>
<gene>
    <name evidence="1" type="ORF">LTR37_013477</name>
</gene>
<accession>A0ACC3MXZ7</accession>
<evidence type="ECO:0000313" key="1">
    <source>
        <dbReference type="EMBL" id="KAK3705110.1"/>
    </source>
</evidence>
<sequence>MPLSWFSGDVIWRRFVNGHAGDVDNRVSGLPLAPNETWVPQRDFSGGQSRGFLWLKYDVHDNVSDRVFRKDVYLGGTRFRDPGLWDGDLKRPAPKRPMPYEVTCNEQLSAAAGTQKVVRIRFSLPPDALTCSYKMYLKWAPHRDLADVIDQFWNQNEHIPEPMIWYVAEALAECGLAMEQGGLDGPDADWDEIVHRDLKPMNVFLDAPDARYPRYPKPLLGDFGLASKTKPNDPNNPHWYNKGEGTDGFLAPEQSSWIDAQTWAPDRSSAA</sequence>
<name>A0ACC3MXZ7_9PEZI</name>
<reference evidence="1" key="1">
    <citation type="submission" date="2023-07" db="EMBL/GenBank/DDBJ databases">
        <title>Black Yeasts Isolated from many extreme environments.</title>
        <authorList>
            <person name="Coleine C."/>
            <person name="Stajich J.E."/>
            <person name="Selbmann L."/>
        </authorList>
    </citation>
    <scope>NUCLEOTIDE SEQUENCE</scope>
    <source>
        <strain evidence="1">CCFEE 5714</strain>
    </source>
</reference>
<organism evidence="1 2">
    <name type="scientific">Vermiconidia calcicola</name>
    <dbReference type="NCBI Taxonomy" id="1690605"/>
    <lineage>
        <taxon>Eukaryota</taxon>
        <taxon>Fungi</taxon>
        <taxon>Dikarya</taxon>
        <taxon>Ascomycota</taxon>
        <taxon>Pezizomycotina</taxon>
        <taxon>Dothideomycetes</taxon>
        <taxon>Dothideomycetidae</taxon>
        <taxon>Mycosphaerellales</taxon>
        <taxon>Extremaceae</taxon>
        <taxon>Vermiconidia</taxon>
    </lineage>
</organism>
<protein>
    <submittedName>
        <fullName evidence="1">Uncharacterized protein</fullName>
    </submittedName>
</protein>
<dbReference type="Proteomes" id="UP001281147">
    <property type="component" value="Unassembled WGS sequence"/>
</dbReference>
<comment type="caution">
    <text evidence="1">The sequence shown here is derived from an EMBL/GenBank/DDBJ whole genome shotgun (WGS) entry which is preliminary data.</text>
</comment>
<evidence type="ECO:0000313" key="2">
    <source>
        <dbReference type="Proteomes" id="UP001281147"/>
    </source>
</evidence>
<keyword evidence="2" id="KW-1185">Reference proteome</keyword>